<evidence type="ECO:0000313" key="15">
    <source>
        <dbReference type="Proteomes" id="UP001519343"/>
    </source>
</evidence>
<feature type="domain" description="Ketopantoate reductase C-terminal" evidence="13">
    <location>
        <begin position="186"/>
        <end position="308"/>
    </location>
</feature>
<evidence type="ECO:0000256" key="3">
    <source>
        <dbReference type="ARBA" id="ARBA00007870"/>
    </source>
</evidence>
<keyword evidence="15" id="KW-1185">Reference proteome</keyword>
<dbReference type="InterPro" id="IPR013752">
    <property type="entry name" value="KPA_reductase"/>
</dbReference>
<accession>A0ABS4GK54</accession>
<dbReference type="InterPro" id="IPR008927">
    <property type="entry name" value="6-PGluconate_DH-like_C_sf"/>
</dbReference>
<dbReference type="Proteomes" id="UP001519343">
    <property type="component" value="Unassembled WGS sequence"/>
</dbReference>
<protein>
    <recommendedName>
        <fullName evidence="5 11">2-dehydropantoate 2-reductase</fullName>
        <ecNumber evidence="4 11">1.1.1.169</ecNumber>
    </recommendedName>
    <alternativeName>
        <fullName evidence="9 11">Ketopantoate reductase</fullName>
    </alternativeName>
</protein>
<comment type="caution">
    <text evidence="14">The sequence shown here is derived from an EMBL/GenBank/DDBJ whole genome shotgun (WGS) entry which is preliminary data.</text>
</comment>
<comment type="function">
    <text evidence="1 11">Catalyzes the NADPH-dependent reduction of ketopantoate into pantoic acid.</text>
</comment>
<evidence type="ECO:0000256" key="10">
    <source>
        <dbReference type="ARBA" id="ARBA00048793"/>
    </source>
</evidence>
<dbReference type="EMBL" id="JAGGKT010000001">
    <property type="protein sequence ID" value="MBP1930645.1"/>
    <property type="molecule type" value="Genomic_DNA"/>
</dbReference>
<proteinExistence type="inferred from homology"/>
<evidence type="ECO:0000256" key="7">
    <source>
        <dbReference type="ARBA" id="ARBA00022857"/>
    </source>
</evidence>
<name>A0ABS4GK54_9BACL</name>
<feature type="domain" description="Ketopantoate reductase N-terminal" evidence="12">
    <location>
        <begin position="6"/>
        <end position="155"/>
    </location>
</feature>
<evidence type="ECO:0000256" key="9">
    <source>
        <dbReference type="ARBA" id="ARBA00032024"/>
    </source>
</evidence>
<reference evidence="14 15" key="1">
    <citation type="submission" date="2021-03" db="EMBL/GenBank/DDBJ databases">
        <title>Genomic Encyclopedia of Type Strains, Phase IV (KMG-IV): sequencing the most valuable type-strain genomes for metagenomic binning, comparative biology and taxonomic classification.</title>
        <authorList>
            <person name="Goeker M."/>
        </authorList>
    </citation>
    <scope>NUCLEOTIDE SEQUENCE [LARGE SCALE GENOMIC DNA]</scope>
    <source>
        <strain evidence="14 15">DSM 24738</strain>
    </source>
</reference>
<comment type="catalytic activity">
    <reaction evidence="10 11">
        <text>(R)-pantoate + NADP(+) = 2-dehydropantoate + NADPH + H(+)</text>
        <dbReference type="Rhea" id="RHEA:16233"/>
        <dbReference type="ChEBI" id="CHEBI:11561"/>
        <dbReference type="ChEBI" id="CHEBI:15378"/>
        <dbReference type="ChEBI" id="CHEBI:15980"/>
        <dbReference type="ChEBI" id="CHEBI:57783"/>
        <dbReference type="ChEBI" id="CHEBI:58349"/>
        <dbReference type="EC" id="1.1.1.169"/>
    </reaction>
</comment>
<dbReference type="Pfam" id="PF02558">
    <property type="entry name" value="ApbA"/>
    <property type="match status" value="1"/>
</dbReference>
<dbReference type="Gene3D" id="1.10.1040.10">
    <property type="entry name" value="N-(1-d-carboxylethyl)-l-norvaline Dehydrogenase, domain 2"/>
    <property type="match status" value="1"/>
</dbReference>
<evidence type="ECO:0000313" key="14">
    <source>
        <dbReference type="EMBL" id="MBP1930645.1"/>
    </source>
</evidence>
<comment type="pathway">
    <text evidence="2 11">Cofactor biosynthesis; (R)-pantothenate biosynthesis; (R)-pantoate from 3-methyl-2-oxobutanoate: step 2/2.</text>
</comment>
<keyword evidence="8 11" id="KW-0560">Oxidoreductase</keyword>
<evidence type="ECO:0000256" key="5">
    <source>
        <dbReference type="ARBA" id="ARBA00019465"/>
    </source>
</evidence>
<keyword evidence="7 11" id="KW-0521">NADP</keyword>
<evidence type="ECO:0000256" key="4">
    <source>
        <dbReference type="ARBA" id="ARBA00013014"/>
    </source>
</evidence>
<keyword evidence="6 11" id="KW-0566">Pantothenate biosynthesis</keyword>
<evidence type="ECO:0000256" key="6">
    <source>
        <dbReference type="ARBA" id="ARBA00022655"/>
    </source>
</evidence>
<dbReference type="InterPro" id="IPR013328">
    <property type="entry name" value="6PGD_dom2"/>
</dbReference>
<dbReference type="GO" id="GO:0008677">
    <property type="term" value="F:2-dehydropantoate 2-reductase activity"/>
    <property type="evidence" value="ECO:0007669"/>
    <property type="project" value="UniProtKB-EC"/>
</dbReference>
<dbReference type="RefSeq" id="WP_209808722.1">
    <property type="nucleotide sequence ID" value="NZ_JAGGKT010000001.1"/>
</dbReference>
<evidence type="ECO:0000256" key="8">
    <source>
        <dbReference type="ARBA" id="ARBA00023002"/>
    </source>
</evidence>
<dbReference type="InterPro" id="IPR003710">
    <property type="entry name" value="ApbA"/>
</dbReference>
<dbReference type="InterPro" id="IPR013332">
    <property type="entry name" value="KPR_N"/>
</dbReference>
<comment type="similarity">
    <text evidence="3 11">Belongs to the ketopantoate reductase family.</text>
</comment>
<organism evidence="14 15">
    <name type="scientific">Ammoniphilus resinae</name>
    <dbReference type="NCBI Taxonomy" id="861532"/>
    <lineage>
        <taxon>Bacteria</taxon>
        <taxon>Bacillati</taxon>
        <taxon>Bacillota</taxon>
        <taxon>Bacilli</taxon>
        <taxon>Bacillales</taxon>
        <taxon>Paenibacillaceae</taxon>
        <taxon>Aneurinibacillus group</taxon>
        <taxon>Ammoniphilus</taxon>
    </lineage>
</organism>
<dbReference type="InterPro" id="IPR036291">
    <property type="entry name" value="NAD(P)-bd_dom_sf"/>
</dbReference>
<gene>
    <name evidence="14" type="ORF">J2Z37_000632</name>
</gene>
<evidence type="ECO:0000256" key="1">
    <source>
        <dbReference type="ARBA" id="ARBA00002919"/>
    </source>
</evidence>
<dbReference type="PANTHER" id="PTHR43765:SF2">
    <property type="entry name" value="2-DEHYDROPANTOATE 2-REDUCTASE"/>
    <property type="match status" value="1"/>
</dbReference>
<evidence type="ECO:0000256" key="2">
    <source>
        <dbReference type="ARBA" id="ARBA00004994"/>
    </source>
</evidence>
<dbReference type="InterPro" id="IPR050838">
    <property type="entry name" value="Ketopantoate_reductase"/>
</dbReference>
<sequence>MKMNNIGIFGAGSIGLHLAAQLLLTGKNPTVICRTSKQADLLRQNGLSYTQLDGTEEKLIINAVTAQQCHLPLDYLFITVKQHHLADALPVLKELPVQANTCFIAFQNGLGHEEFLQQGFSQNPLFLAVTTEGAYREQLDRIRHTGNGTTWIGPSKSMKGEKWKESYPLVDLFTGSQLDVRLEDQIAERIWKKLIINSCINPLTGILRVKNGWLLESQYTLNVMESLFEEAAKVAEKEGIEIERRFLQEIVMVCRNTYHNKSSMLQDLEAGRSTEIDYINGAIKKIAEKHRINVPYHTMMIQLVQARQQMEKF</sequence>
<dbReference type="NCBIfam" id="TIGR00745">
    <property type="entry name" value="apbA_panE"/>
    <property type="match status" value="1"/>
</dbReference>
<dbReference type="PANTHER" id="PTHR43765">
    <property type="entry name" value="2-DEHYDROPANTOATE 2-REDUCTASE-RELATED"/>
    <property type="match status" value="1"/>
</dbReference>
<evidence type="ECO:0000256" key="11">
    <source>
        <dbReference type="RuleBase" id="RU362068"/>
    </source>
</evidence>
<dbReference type="SUPFAM" id="SSF48179">
    <property type="entry name" value="6-phosphogluconate dehydrogenase C-terminal domain-like"/>
    <property type="match status" value="1"/>
</dbReference>
<dbReference type="EC" id="1.1.1.169" evidence="4 11"/>
<dbReference type="SUPFAM" id="SSF51735">
    <property type="entry name" value="NAD(P)-binding Rossmann-fold domains"/>
    <property type="match status" value="1"/>
</dbReference>
<dbReference type="Gene3D" id="3.40.50.720">
    <property type="entry name" value="NAD(P)-binding Rossmann-like Domain"/>
    <property type="match status" value="1"/>
</dbReference>
<evidence type="ECO:0000259" key="13">
    <source>
        <dbReference type="Pfam" id="PF08546"/>
    </source>
</evidence>
<evidence type="ECO:0000259" key="12">
    <source>
        <dbReference type="Pfam" id="PF02558"/>
    </source>
</evidence>
<dbReference type="Pfam" id="PF08546">
    <property type="entry name" value="ApbA_C"/>
    <property type="match status" value="1"/>
</dbReference>